<name>A0A2G4SL92_RHIZD</name>
<evidence type="ECO:0000256" key="2">
    <source>
        <dbReference type="ARBA" id="ARBA00009331"/>
    </source>
</evidence>
<comment type="similarity">
    <text evidence="2">Belongs to the cytochrome c oxidase VIIa family.</text>
</comment>
<dbReference type="EMBL" id="KZ303858">
    <property type="protein sequence ID" value="PHZ09533.1"/>
    <property type="molecule type" value="Genomic_DNA"/>
</dbReference>
<dbReference type="Gene3D" id="4.10.91.10">
    <property type="entry name" value="Cytochrome c oxidase, subunit VIIa"/>
    <property type="match status" value="1"/>
</dbReference>
<protein>
    <submittedName>
        <fullName evidence="7">Uncharacterized protein</fullName>
    </submittedName>
</protein>
<sequence length="131" mass="14764">MLDISCAIWRGEGRPSVFFREIAVENTVPSSRIQILALYTCTEKKMLTSSLWYPIKNLWDDLKHPKSTAMSLVNRPNNVLAHQRYFQAPSNTPLFLRGPRDKLFVFTTFAVLSVGVAGSLYGAVNMARGKK</sequence>
<dbReference type="GO" id="GO:0045277">
    <property type="term" value="C:respiratory chain complex IV"/>
    <property type="evidence" value="ECO:0007669"/>
    <property type="project" value="InterPro"/>
</dbReference>
<evidence type="ECO:0000313" key="8">
    <source>
        <dbReference type="Proteomes" id="UP000242254"/>
    </source>
</evidence>
<evidence type="ECO:0000256" key="1">
    <source>
        <dbReference type="ARBA" id="ARBA00004273"/>
    </source>
</evidence>
<comment type="subcellular location">
    <subcellularLocation>
        <location evidence="1">Mitochondrion inner membrane</location>
    </subcellularLocation>
</comment>
<dbReference type="InterPro" id="IPR039297">
    <property type="entry name" value="COX7a"/>
</dbReference>
<evidence type="ECO:0000256" key="6">
    <source>
        <dbReference type="SAM" id="Phobius"/>
    </source>
</evidence>
<accession>A0A2G4SL92</accession>
<dbReference type="GO" id="GO:0005743">
    <property type="term" value="C:mitochondrial inner membrane"/>
    <property type="evidence" value="ECO:0007669"/>
    <property type="project" value="UniProtKB-SubCell"/>
</dbReference>
<evidence type="ECO:0000256" key="3">
    <source>
        <dbReference type="ARBA" id="ARBA00022792"/>
    </source>
</evidence>
<keyword evidence="5 6" id="KW-0472">Membrane</keyword>
<keyword evidence="4" id="KW-0496">Mitochondrion</keyword>
<proteinExistence type="inferred from homology"/>
<dbReference type="RefSeq" id="XP_023463241.1">
    <property type="nucleotide sequence ID" value="XM_023609428.1"/>
</dbReference>
<keyword evidence="6" id="KW-0812">Transmembrane</keyword>
<keyword evidence="3" id="KW-0999">Mitochondrion inner membrane</keyword>
<reference evidence="7 8" key="1">
    <citation type="journal article" date="2016" name="Proc. Natl. Acad. Sci. U.S.A.">
        <title>Lipid metabolic changes in an early divergent fungus govern the establishment of a mutualistic symbiosis with endobacteria.</title>
        <authorList>
            <person name="Lastovetsky O.A."/>
            <person name="Gaspar M.L."/>
            <person name="Mondo S.J."/>
            <person name="LaButti K.M."/>
            <person name="Sandor L."/>
            <person name="Grigoriev I.V."/>
            <person name="Henry S.A."/>
            <person name="Pawlowska T.E."/>
        </authorList>
    </citation>
    <scope>NUCLEOTIDE SEQUENCE [LARGE SCALE GENOMIC DNA]</scope>
    <source>
        <strain evidence="7 8">ATCC 52813</strain>
    </source>
</reference>
<keyword evidence="6" id="KW-1133">Transmembrane helix</keyword>
<dbReference type="GeneID" id="35440418"/>
<dbReference type="AlphaFoldDB" id="A0A2G4SL92"/>
<dbReference type="Proteomes" id="UP000242254">
    <property type="component" value="Unassembled WGS sequence"/>
</dbReference>
<gene>
    <name evidence="7" type="ORF">RHIMIDRAFT_240653</name>
</gene>
<keyword evidence="8" id="KW-1185">Reference proteome</keyword>
<evidence type="ECO:0000313" key="7">
    <source>
        <dbReference type="EMBL" id="PHZ09533.1"/>
    </source>
</evidence>
<evidence type="ECO:0000256" key="5">
    <source>
        <dbReference type="ARBA" id="ARBA00023136"/>
    </source>
</evidence>
<dbReference type="GO" id="GO:0006123">
    <property type="term" value="P:mitochondrial electron transport, cytochrome c to oxygen"/>
    <property type="evidence" value="ECO:0007669"/>
    <property type="project" value="InterPro"/>
</dbReference>
<organism evidence="7 8">
    <name type="scientific">Rhizopus microsporus ATCC 52813</name>
    <dbReference type="NCBI Taxonomy" id="1340429"/>
    <lineage>
        <taxon>Eukaryota</taxon>
        <taxon>Fungi</taxon>
        <taxon>Fungi incertae sedis</taxon>
        <taxon>Mucoromycota</taxon>
        <taxon>Mucoromycotina</taxon>
        <taxon>Mucoromycetes</taxon>
        <taxon>Mucorales</taxon>
        <taxon>Mucorineae</taxon>
        <taxon>Rhizopodaceae</taxon>
        <taxon>Rhizopus</taxon>
    </lineage>
</organism>
<dbReference type="SUPFAM" id="SSF81419">
    <property type="entry name" value="Mitochondrial cytochrome c oxidase subunit VIIa"/>
    <property type="match status" value="1"/>
</dbReference>
<dbReference type="STRING" id="1340429.A0A2G4SL92"/>
<feature type="transmembrane region" description="Helical" evidence="6">
    <location>
        <begin position="103"/>
        <end position="124"/>
    </location>
</feature>
<dbReference type="Pfam" id="PF02238">
    <property type="entry name" value="COX7a"/>
    <property type="match status" value="1"/>
</dbReference>
<dbReference type="InterPro" id="IPR036539">
    <property type="entry name" value="Cyt_c_oxidase_su7a_sf"/>
</dbReference>
<evidence type="ECO:0000256" key="4">
    <source>
        <dbReference type="ARBA" id="ARBA00023128"/>
    </source>
</evidence>